<name>A0A7J6NP15_PEROL</name>
<organism evidence="2 3">
    <name type="scientific">Perkinsus olseni</name>
    <name type="common">Perkinsus atlanticus</name>
    <dbReference type="NCBI Taxonomy" id="32597"/>
    <lineage>
        <taxon>Eukaryota</taxon>
        <taxon>Sar</taxon>
        <taxon>Alveolata</taxon>
        <taxon>Perkinsozoa</taxon>
        <taxon>Perkinsea</taxon>
        <taxon>Perkinsida</taxon>
        <taxon>Perkinsidae</taxon>
        <taxon>Perkinsus</taxon>
    </lineage>
</organism>
<evidence type="ECO:0000313" key="2">
    <source>
        <dbReference type="EMBL" id="KAF4685629.1"/>
    </source>
</evidence>
<gene>
    <name evidence="2" type="ORF">FOZ60_006306</name>
</gene>
<dbReference type="Proteomes" id="UP000541610">
    <property type="component" value="Unassembled WGS sequence"/>
</dbReference>
<feature type="compositionally biased region" description="Basic residues" evidence="1">
    <location>
        <begin position="121"/>
        <end position="130"/>
    </location>
</feature>
<evidence type="ECO:0000313" key="3">
    <source>
        <dbReference type="Proteomes" id="UP000541610"/>
    </source>
</evidence>
<proteinExistence type="predicted"/>
<evidence type="ECO:0000256" key="1">
    <source>
        <dbReference type="SAM" id="MobiDB-lite"/>
    </source>
</evidence>
<protein>
    <submittedName>
        <fullName evidence="2">Uncharacterized protein</fullName>
    </submittedName>
</protein>
<accession>A0A7J6NP15</accession>
<feature type="compositionally biased region" description="Low complexity" evidence="1">
    <location>
        <begin position="86"/>
        <end position="95"/>
    </location>
</feature>
<dbReference type="EMBL" id="JABANP010000255">
    <property type="protein sequence ID" value="KAF4685629.1"/>
    <property type="molecule type" value="Genomic_DNA"/>
</dbReference>
<dbReference type="AlphaFoldDB" id="A0A7J6NP15"/>
<feature type="region of interest" description="Disordered" evidence="1">
    <location>
        <begin position="77"/>
        <end position="130"/>
    </location>
</feature>
<sequence>MTYFYDSGCSTLWYQDDSDSSWWCKWRSVWYRCILQSTASTTLPAIKDVASTTYNDSPETTEVNPASANQSVSSIANVTGSVSAPTTNSITTTSTRQQPFDVPGSSSVGTLHDTAGESSTIHRRLSGLVR</sequence>
<comment type="caution">
    <text evidence="2">The sequence shown here is derived from an EMBL/GenBank/DDBJ whole genome shotgun (WGS) entry which is preliminary data.</text>
</comment>
<reference evidence="2 3" key="1">
    <citation type="submission" date="2020-04" db="EMBL/GenBank/DDBJ databases">
        <title>Perkinsus olseni comparative genomics.</title>
        <authorList>
            <person name="Bogema D.R."/>
        </authorList>
    </citation>
    <scope>NUCLEOTIDE SEQUENCE [LARGE SCALE GENOMIC DNA]</scope>
    <source>
        <strain evidence="2">00978-12</strain>
    </source>
</reference>